<dbReference type="KEGG" id="trr:M419DRAFT_37796"/>
<evidence type="ECO:0000313" key="2">
    <source>
        <dbReference type="EMBL" id="ETR99344.1"/>
    </source>
</evidence>
<dbReference type="EMBL" id="KI911157">
    <property type="protein sequence ID" value="ETR99344.1"/>
    <property type="molecule type" value="Genomic_DNA"/>
</dbReference>
<evidence type="ECO:0008006" key="4">
    <source>
        <dbReference type="Google" id="ProtNLM"/>
    </source>
</evidence>
<dbReference type="OrthoDB" id="3525185at2759"/>
<gene>
    <name evidence="2" type="ORF">M419DRAFT_37796</name>
</gene>
<dbReference type="AlphaFoldDB" id="A0A024S1W4"/>
<accession>A0A024S1W4</accession>
<dbReference type="InterPro" id="IPR053178">
    <property type="entry name" value="Osmoadaptation_assoc"/>
</dbReference>
<dbReference type="HOGENOM" id="CLU_043567_1_0_1"/>
<dbReference type="InterPro" id="IPR021858">
    <property type="entry name" value="Fun_TF"/>
</dbReference>
<keyword evidence="1" id="KW-0539">Nucleus</keyword>
<sequence>MCDEKLPQCSQCQRMRRPCPGPQTGSIFVHAVATERGPKAEKARVRDSTAYQEVLVAAAPLARHVQCASRASAAPPNAYQPSVAPAFDQLFLSSFINSFAKPSAGSEPHQSWMNHLHELLVTGDVPLKSSIRAVATAFHSRTAGNPAAQHAAERCYVAALRAQRARIAPFLSLPSSRYVPDDQEIFTSMMLLYFELINPSSTASWLKHMQGVMSLLVLRGPKSCQTGAMHLLFRSLRFLEAYVSFRNKKASVFASEEWRTIPFATSGKSDIDRLIDILLLAPYLFSDKASDGTAFIPGSNISVECLSAQLSVYRERYIQSILSAQESRRHMSQSSDESEEDDCNGCSTWIDGGGDFCTSMPESLFYSAKLIIDYVAFRENAKAFEEVLVAEQFLYTSLLFRIAELAKEGGELQVNVGTCVQLAFSLEVVESFGLSSACREQARFHLKELGWENVPTVV</sequence>
<name>A0A024S1W4_HYPJR</name>
<organism evidence="2 3">
    <name type="scientific">Hypocrea jecorina (strain ATCC 56765 / BCRC 32924 / NRRL 11460 / Rut C-30)</name>
    <name type="common">Trichoderma reesei</name>
    <dbReference type="NCBI Taxonomy" id="1344414"/>
    <lineage>
        <taxon>Eukaryota</taxon>
        <taxon>Fungi</taxon>
        <taxon>Dikarya</taxon>
        <taxon>Ascomycota</taxon>
        <taxon>Pezizomycotina</taxon>
        <taxon>Sordariomycetes</taxon>
        <taxon>Hypocreomycetidae</taxon>
        <taxon>Hypocreales</taxon>
        <taxon>Hypocreaceae</taxon>
        <taxon>Trichoderma</taxon>
    </lineage>
</organism>
<dbReference type="Pfam" id="PF11951">
    <property type="entry name" value="Fungal_trans_2"/>
    <property type="match status" value="1"/>
</dbReference>
<dbReference type="Proteomes" id="UP000024376">
    <property type="component" value="Unassembled WGS sequence"/>
</dbReference>
<evidence type="ECO:0000256" key="1">
    <source>
        <dbReference type="ARBA" id="ARBA00023242"/>
    </source>
</evidence>
<protein>
    <recommendedName>
        <fullName evidence="4">Zn(2)-C6 fungal-type domain-containing protein</fullName>
    </recommendedName>
</protein>
<dbReference type="PANTHER" id="PTHR38111:SF9">
    <property type="entry name" value="ZN(2)-C6 FUNGAL-TYPE DOMAIN-CONTAINING PROTEIN"/>
    <property type="match status" value="1"/>
</dbReference>
<reference evidence="3" key="1">
    <citation type="journal article" date="2013" name="Ind. Biotechnol.">
        <title>Comparative genomics analysis of Trichoderma reesei strains.</title>
        <authorList>
            <person name="Koike H."/>
            <person name="Aerts A."/>
            <person name="LaButti K."/>
            <person name="Grigoriev I.V."/>
            <person name="Baker S.E."/>
        </authorList>
    </citation>
    <scope>NUCLEOTIDE SEQUENCE [LARGE SCALE GENOMIC DNA]</scope>
    <source>
        <strain evidence="3">ATCC 56765 / BCRC 32924 / NRRL 11460 / Rut C-30</strain>
    </source>
</reference>
<evidence type="ECO:0000313" key="3">
    <source>
        <dbReference type="Proteomes" id="UP000024376"/>
    </source>
</evidence>
<dbReference type="PANTHER" id="PTHR38111">
    <property type="entry name" value="ZN(2)-C6 FUNGAL-TYPE DOMAIN-CONTAINING PROTEIN-RELATED"/>
    <property type="match status" value="1"/>
</dbReference>
<proteinExistence type="predicted"/>